<proteinExistence type="predicted"/>
<feature type="non-terminal residue" evidence="2">
    <location>
        <position position="89"/>
    </location>
</feature>
<organism evidence="2 3">
    <name type="scientific">Lacticaseibacillus paracasei subsp. paracasei CNCM I-4270</name>
    <dbReference type="NCBI Taxonomy" id="1256202"/>
    <lineage>
        <taxon>Bacteria</taxon>
        <taxon>Bacillati</taxon>
        <taxon>Bacillota</taxon>
        <taxon>Bacilli</taxon>
        <taxon>Lactobacillales</taxon>
        <taxon>Lactobacillaceae</taxon>
        <taxon>Lacticaseibacillus</taxon>
    </lineage>
</organism>
<protein>
    <submittedName>
        <fullName evidence="2">Uncharacterized protein</fullName>
    </submittedName>
</protein>
<dbReference type="Proteomes" id="UP000014249">
    <property type="component" value="Unassembled WGS sequence"/>
</dbReference>
<evidence type="ECO:0000313" key="2">
    <source>
        <dbReference type="EMBL" id="EPC51019.1"/>
    </source>
</evidence>
<feature type="region of interest" description="Disordered" evidence="1">
    <location>
        <begin position="61"/>
        <end position="89"/>
    </location>
</feature>
<name>A0A8E0M8N2_LACPA</name>
<sequence length="89" mass="9402">MDNKNKFTASLNAYMAKHKLNTNATSAAMGVSVPTLRKALRGQSVSRKTAAKIESIIKSGKVPAEAHKTATKAPAKKTAPKKPAVSKQV</sequence>
<evidence type="ECO:0000256" key="1">
    <source>
        <dbReference type="SAM" id="MobiDB-lite"/>
    </source>
</evidence>
<comment type="caution">
    <text evidence="2">The sequence shown here is derived from an EMBL/GenBank/DDBJ whole genome shotgun (WGS) entry which is preliminary data.</text>
</comment>
<accession>A0A8E0M8N2</accession>
<evidence type="ECO:0000313" key="3">
    <source>
        <dbReference type="Proteomes" id="UP000014249"/>
    </source>
</evidence>
<reference evidence="2 3" key="1">
    <citation type="journal article" date="2013" name="PLoS ONE">
        <title>Lactobacillus paracasei comparative genomics: towards species pan-genome definition and exploitation of diversity.</title>
        <authorList>
            <person name="Smokvina T."/>
            <person name="Wels M."/>
            <person name="Polka J."/>
            <person name="Chervaux C."/>
            <person name="Brisse S."/>
            <person name="Boekhorst J."/>
            <person name="van Hylckama Vlieg J.E."/>
            <person name="Siezen R.J."/>
        </authorList>
    </citation>
    <scope>NUCLEOTIDE SEQUENCE [LARGE SCALE GENOMIC DNA]</scope>
    <source>
        <strain evidence="2 3">CNCM I-4270</strain>
    </source>
</reference>
<dbReference type="AlphaFoldDB" id="A0A8E0M8N2"/>
<dbReference type="EMBL" id="ANJX01000362">
    <property type="protein sequence ID" value="EPC51019.1"/>
    <property type="molecule type" value="Genomic_DNA"/>
</dbReference>
<gene>
    <name evidence="2" type="ORF">Lpp77_13063</name>
</gene>